<comment type="caution">
    <text evidence="2">The sequence shown here is derived from an EMBL/GenBank/DDBJ whole genome shotgun (WGS) entry which is preliminary data.</text>
</comment>
<evidence type="ECO:0000313" key="2">
    <source>
        <dbReference type="EMBL" id="TDX22183.1"/>
    </source>
</evidence>
<dbReference type="EMBL" id="SOEB01000032">
    <property type="protein sequence ID" value="TDX22183.1"/>
    <property type="molecule type" value="Genomic_DNA"/>
</dbReference>
<evidence type="ECO:0000313" key="3">
    <source>
        <dbReference type="Proteomes" id="UP000295484"/>
    </source>
</evidence>
<dbReference type="SMART" id="SM00974">
    <property type="entry name" value="T5orf172"/>
    <property type="match status" value="1"/>
</dbReference>
<dbReference type="AlphaFoldDB" id="A0A4V3GSB5"/>
<feature type="domain" description="Bacteriophage T5 Orf172 DNA-binding" evidence="1">
    <location>
        <begin position="286"/>
        <end position="381"/>
    </location>
</feature>
<dbReference type="RefSeq" id="WP_134079419.1">
    <property type="nucleotide sequence ID" value="NZ_SOEB01000032.1"/>
</dbReference>
<protein>
    <submittedName>
        <fullName evidence="2">T5orf172 domain-containing protein</fullName>
    </submittedName>
</protein>
<reference evidence="2 3" key="1">
    <citation type="submission" date="2019-03" db="EMBL/GenBank/DDBJ databases">
        <title>Genomic Encyclopedia of Type Strains, Phase IV (KMG-IV): sequencing the most valuable type-strain genomes for metagenomic binning, comparative biology and taxonomic classification.</title>
        <authorList>
            <person name="Goeker M."/>
        </authorList>
    </citation>
    <scope>NUCLEOTIDE SEQUENCE [LARGE SCALE GENOMIC DNA]</scope>
    <source>
        <strain evidence="2 3">JA181</strain>
    </source>
</reference>
<evidence type="ECO:0000259" key="1">
    <source>
        <dbReference type="SMART" id="SM00974"/>
    </source>
</evidence>
<name>A0A4V3GSB5_9RHOB</name>
<organism evidence="2 3">
    <name type="scientific">Rhodovulum visakhapatnamense</name>
    <dbReference type="NCBI Taxonomy" id="364297"/>
    <lineage>
        <taxon>Bacteria</taxon>
        <taxon>Pseudomonadati</taxon>
        <taxon>Pseudomonadota</taxon>
        <taxon>Alphaproteobacteria</taxon>
        <taxon>Rhodobacterales</taxon>
        <taxon>Paracoccaceae</taxon>
        <taxon>Rhodovulum</taxon>
    </lineage>
</organism>
<accession>A0A4V3GSB5</accession>
<sequence length="408" mass="46002">MSRPSLEDIFAEDDEFGLLDVKPRAGRSGPAQDRGVAALLEVTAFHERHSRLPDPDAMDHDEMRLGAIWDTVKQAPTDQMRAFDRLGLLSDDAAPTPRSWQDDPVDADIPDSLDDIFADDDLDVDASLVSLMHTTPSADRHVPDHRADFVPCQDFEQFRERFEAVQRGLEAGERKASPVRKWSVIEPIEGDFFIRNGLLAMIAEKSEMTARGGARDHRLRVIFSNGTESDPLMSSFRKSLNDDKTARMVQKVGLGPLDPEWESDQLELSGTIYVARSRSENPEIKGQRMILHKIGVTSQDVARRVADAKNDPTFLLAPVEIVATYSLQNLSRSKVESLLHRFFAAARPGELFVTDRFGKKVFPKEWFYVLPEHVGQAAKLIEDGTLHLYRYNPSVQKIVYRSEEFPTT</sequence>
<dbReference type="Proteomes" id="UP000295484">
    <property type="component" value="Unassembled WGS sequence"/>
</dbReference>
<dbReference type="InterPro" id="IPR018306">
    <property type="entry name" value="Phage_T5_Orf172_DNA-bd"/>
</dbReference>
<proteinExistence type="predicted"/>
<gene>
    <name evidence="2" type="ORF">EV657_13219</name>
</gene>
<dbReference type="Pfam" id="PF13455">
    <property type="entry name" value="MUG113"/>
    <property type="match status" value="1"/>
</dbReference>